<accession>A0A839ER34</accession>
<dbReference type="Proteomes" id="UP000549052">
    <property type="component" value="Unassembled WGS sequence"/>
</dbReference>
<evidence type="ECO:0000256" key="1">
    <source>
        <dbReference type="SAM" id="MobiDB-lite"/>
    </source>
</evidence>
<proteinExistence type="predicted"/>
<feature type="region of interest" description="Disordered" evidence="1">
    <location>
        <begin position="1"/>
        <end position="45"/>
    </location>
</feature>
<organism evidence="2 3">
    <name type="scientific">Phyllobacterium myrsinacearum</name>
    <dbReference type="NCBI Taxonomy" id="28101"/>
    <lineage>
        <taxon>Bacteria</taxon>
        <taxon>Pseudomonadati</taxon>
        <taxon>Pseudomonadota</taxon>
        <taxon>Alphaproteobacteria</taxon>
        <taxon>Hyphomicrobiales</taxon>
        <taxon>Phyllobacteriaceae</taxon>
        <taxon>Phyllobacterium</taxon>
    </lineage>
</organism>
<reference evidence="2 3" key="1">
    <citation type="submission" date="2020-07" db="EMBL/GenBank/DDBJ databases">
        <title>Genomic Encyclopedia of Type Strains, Phase IV (KMG-V): Genome sequencing to study the core and pangenomes of soil and plant-associated prokaryotes.</title>
        <authorList>
            <person name="Whitman W."/>
        </authorList>
    </citation>
    <scope>NUCLEOTIDE SEQUENCE [LARGE SCALE GENOMIC DNA]</scope>
    <source>
        <strain evidence="2 3">AN3</strain>
    </source>
</reference>
<name>A0A839ER34_9HYPH</name>
<protein>
    <submittedName>
        <fullName evidence="2">Uncharacterized protein</fullName>
    </submittedName>
</protein>
<feature type="compositionally biased region" description="Polar residues" evidence="1">
    <location>
        <begin position="21"/>
        <end position="33"/>
    </location>
</feature>
<evidence type="ECO:0000313" key="2">
    <source>
        <dbReference type="EMBL" id="MBA8879856.1"/>
    </source>
</evidence>
<sequence>MDDYSSRPAVLPVTGKRGGLSQKSKSTQPTANATARHGPLRLNFR</sequence>
<evidence type="ECO:0000313" key="3">
    <source>
        <dbReference type="Proteomes" id="UP000549052"/>
    </source>
</evidence>
<gene>
    <name evidence="2" type="ORF">FHW16_003575</name>
</gene>
<dbReference type="AlphaFoldDB" id="A0A839ER34"/>
<comment type="caution">
    <text evidence="2">The sequence shown here is derived from an EMBL/GenBank/DDBJ whole genome shotgun (WGS) entry which is preliminary data.</text>
</comment>
<keyword evidence="3" id="KW-1185">Reference proteome</keyword>
<dbReference type="EMBL" id="JACGXN010000005">
    <property type="protein sequence ID" value="MBA8879856.1"/>
    <property type="molecule type" value="Genomic_DNA"/>
</dbReference>